<dbReference type="Proteomes" id="UP001596547">
    <property type="component" value="Unassembled WGS sequence"/>
</dbReference>
<sequence>MTPIVKPGDTDTLRNGEFAAPINSSEEAALDHLEQYFDSAGTDETLTREDAVAHQSIERADARAHIEQLLLKGYLYEVDDELRLPSRP</sequence>
<reference evidence="1 2" key="1">
    <citation type="journal article" date="2019" name="Int. J. Syst. Evol. Microbiol.">
        <title>The Global Catalogue of Microorganisms (GCM) 10K type strain sequencing project: providing services to taxonomists for standard genome sequencing and annotation.</title>
        <authorList>
            <consortium name="The Broad Institute Genomics Platform"/>
            <consortium name="The Broad Institute Genome Sequencing Center for Infectious Disease"/>
            <person name="Wu L."/>
            <person name="Ma J."/>
        </authorList>
    </citation>
    <scope>NUCLEOTIDE SEQUENCE [LARGE SCALE GENOMIC DNA]</scope>
    <source>
        <strain evidence="1 2">PSR21</strain>
    </source>
</reference>
<evidence type="ECO:0000313" key="1">
    <source>
        <dbReference type="EMBL" id="MFC7319067.1"/>
    </source>
</evidence>
<accession>A0ABD6AF27</accession>
<evidence type="ECO:0000313" key="2">
    <source>
        <dbReference type="Proteomes" id="UP001596547"/>
    </source>
</evidence>
<dbReference type="GeneID" id="79317742"/>
<dbReference type="EMBL" id="JBHTBF010000003">
    <property type="protein sequence ID" value="MFC7319067.1"/>
    <property type="molecule type" value="Genomic_DNA"/>
</dbReference>
<organism evidence="1 2">
    <name type="scientific">Halomarina halobia</name>
    <dbReference type="NCBI Taxonomy" id="3033386"/>
    <lineage>
        <taxon>Archaea</taxon>
        <taxon>Methanobacteriati</taxon>
        <taxon>Methanobacteriota</taxon>
        <taxon>Stenosarchaea group</taxon>
        <taxon>Halobacteria</taxon>
        <taxon>Halobacteriales</taxon>
        <taxon>Natronomonadaceae</taxon>
        <taxon>Halomarina</taxon>
    </lineage>
</organism>
<proteinExistence type="predicted"/>
<name>A0ABD6AF27_9EURY</name>
<keyword evidence="2" id="KW-1185">Reference proteome</keyword>
<dbReference type="AlphaFoldDB" id="A0ABD6AF27"/>
<evidence type="ECO:0008006" key="3">
    <source>
        <dbReference type="Google" id="ProtNLM"/>
    </source>
</evidence>
<gene>
    <name evidence="1" type="ORF">ACFQPE_20060</name>
</gene>
<comment type="caution">
    <text evidence="1">The sequence shown here is derived from an EMBL/GenBank/DDBJ whole genome shotgun (WGS) entry which is preliminary data.</text>
</comment>
<dbReference type="RefSeq" id="WP_276306105.1">
    <property type="nucleotide sequence ID" value="NZ_CP119993.1"/>
</dbReference>
<protein>
    <recommendedName>
        <fullName evidence="3">MarR family transcriptional regulator</fullName>
    </recommendedName>
</protein>